<evidence type="ECO:0000313" key="3">
    <source>
        <dbReference type="EMBL" id="QPJ99579.1"/>
    </source>
</evidence>
<dbReference type="SMART" id="SM00867">
    <property type="entry name" value="YceI"/>
    <property type="match status" value="1"/>
</dbReference>
<dbReference type="PANTHER" id="PTHR34406">
    <property type="entry name" value="PROTEIN YCEI"/>
    <property type="match status" value="1"/>
</dbReference>
<dbReference type="PANTHER" id="PTHR34406:SF1">
    <property type="entry name" value="PROTEIN YCEI"/>
    <property type="match status" value="1"/>
</dbReference>
<feature type="chain" id="PRO_5032330377" evidence="1">
    <location>
        <begin position="20"/>
        <end position="191"/>
    </location>
</feature>
<gene>
    <name evidence="3" type="ORF">IDM36_16980</name>
</gene>
<evidence type="ECO:0000259" key="2">
    <source>
        <dbReference type="SMART" id="SM00867"/>
    </source>
</evidence>
<proteinExistence type="predicted"/>
<dbReference type="AlphaFoldDB" id="A0A7T0DU79"/>
<reference evidence="3" key="1">
    <citation type="submission" date="2020-09" db="EMBL/GenBank/DDBJ databases">
        <title>First Report of a novel Colistin-Resistant species of Enterobacter cloacae complex Producing MCR-5 isolated from hospital sewage water.</title>
        <authorList>
            <person name="Zhou K."/>
        </authorList>
    </citation>
    <scope>NUCLEOTIDE SEQUENCE [LARGE SCALE GENOMIC DNA]</scope>
    <source>
        <strain evidence="3">HSW1412</strain>
    </source>
</reference>
<dbReference type="InterPro" id="IPR036761">
    <property type="entry name" value="TTHA0802/YceI-like_sf"/>
</dbReference>
<dbReference type="Gene3D" id="2.40.128.110">
    <property type="entry name" value="Lipid/polyisoprenoid-binding, YceI-like"/>
    <property type="match status" value="1"/>
</dbReference>
<sequence>MMRNIALLIVILLSPMVNATPVRYAIDQQKTGIVLSWRAFGGILSQAWLRGVTGDVILDPANEFNDQIHVTIPVATLVASNSLLTWQLKSDMFFDAARYPTIIFISDRVVTLQKDHFRVFGTLNVREIRRPVILDVMLKEHNLAFLALHATTAISRASFNMDRFALVVDDRIAINIDIQARPGRESTNHAQ</sequence>
<accession>A0A7T0DU79</accession>
<keyword evidence="1" id="KW-0732">Signal</keyword>
<dbReference type="InterPro" id="IPR007372">
    <property type="entry name" value="Lipid/polyisoprenoid-bd_YceI"/>
</dbReference>
<protein>
    <submittedName>
        <fullName evidence="3">YceI family protein</fullName>
    </submittedName>
</protein>
<feature type="domain" description="Lipid/polyisoprenoid-binding YceI-like" evidence="2">
    <location>
        <begin position="23"/>
        <end position="181"/>
    </location>
</feature>
<dbReference type="EMBL" id="CP061801">
    <property type="protein sequence ID" value="QPJ99579.1"/>
    <property type="molecule type" value="Genomic_DNA"/>
</dbReference>
<dbReference type="Pfam" id="PF04264">
    <property type="entry name" value="YceI"/>
    <property type="match status" value="1"/>
</dbReference>
<dbReference type="SUPFAM" id="SSF101874">
    <property type="entry name" value="YceI-like"/>
    <property type="match status" value="1"/>
</dbReference>
<evidence type="ECO:0000256" key="1">
    <source>
        <dbReference type="SAM" id="SignalP"/>
    </source>
</evidence>
<feature type="signal peptide" evidence="1">
    <location>
        <begin position="1"/>
        <end position="19"/>
    </location>
</feature>
<name>A0A7T0DU79_9ENTR</name>
<organism evidence="3">
    <name type="scientific">Enterobacter mori</name>
    <dbReference type="NCBI Taxonomy" id="539813"/>
    <lineage>
        <taxon>Bacteria</taxon>
        <taxon>Pseudomonadati</taxon>
        <taxon>Pseudomonadota</taxon>
        <taxon>Gammaproteobacteria</taxon>
        <taxon>Enterobacterales</taxon>
        <taxon>Enterobacteriaceae</taxon>
        <taxon>Enterobacter</taxon>
    </lineage>
</organism>